<proteinExistence type="predicted"/>
<organism evidence="2 3">
    <name type="scientific">Coemansia brasiliensis</name>
    <dbReference type="NCBI Taxonomy" id="2650707"/>
    <lineage>
        <taxon>Eukaryota</taxon>
        <taxon>Fungi</taxon>
        <taxon>Fungi incertae sedis</taxon>
        <taxon>Zoopagomycota</taxon>
        <taxon>Kickxellomycotina</taxon>
        <taxon>Kickxellomycetes</taxon>
        <taxon>Kickxellales</taxon>
        <taxon>Kickxellaceae</taxon>
        <taxon>Coemansia</taxon>
    </lineage>
</organism>
<name>A0A9W8M062_9FUNG</name>
<gene>
    <name evidence="2" type="ORF">IWW36_000141</name>
</gene>
<dbReference type="Proteomes" id="UP001139887">
    <property type="component" value="Unassembled WGS sequence"/>
</dbReference>
<feature type="region of interest" description="Disordered" evidence="1">
    <location>
        <begin position="2317"/>
        <end position="2356"/>
    </location>
</feature>
<feature type="compositionally biased region" description="Basic and acidic residues" evidence="1">
    <location>
        <begin position="2324"/>
        <end position="2334"/>
    </location>
</feature>
<feature type="region of interest" description="Disordered" evidence="1">
    <location>
        <begin position="1918"/>
        <end position="1977"/>
    </location>
</feature>
<comment type="caution">
    <text evidence="2">The sequence shown here is derived from an EMBL/GenBank/DDBJ whole genome shotgun (WGS) entry which is preliminary data.</text>
</comment>
<feature type="compositionally biased region" description="Low complexity" evidence="1">
    <location>
        <begin position="953"/>
        <end position="974"/>
    </location>
</feature>
<evidence type="ECO:0000256" key="1">
    <source>
        <dbReference type="SAM" id="MobiDB-lite"/>
    </source>
</evidence>
<keyword evidence="3" id="KW-1185">Reference proteome</keyword>
<protein>
    <submittedName>
        <fullName evidence="2">Uncharacterized protein</fullName>
    </submittedName>
</protein>
<dbReference type="PANTHER" id="PTHR16317">
    <property type="entry name" value="INTEGRIN ALPHA REPEAT DOMAIN-CONTAINING"/>
    <property type="match status" value="1"/>
</dbReference>
<feature type="compositionally biased region" description="Polar residues" evidence="1">
    <location>
        <begin position="441"/>
        <end position="474"/>
    </location>
</feature>
<feature type="region of interest" description="Disordered" evidence="1">
    <location>
        <begin position="1727"/>
        <end position="1751"/>
    </location>
</feature>
<feature type="compositionally biased region" description="Polar residues" evidence="1">
    <location>
        <begin position="2023"/>
        <end position="2039"/>
    </location>
</feature>
<feature type="region of interest" description="Disordered" evidence="1">
    <location>
        <begin position="1545"/>
        <end position="1566"/>
    </location>
</feature>
<feature type="compositionally biased region" description="Polar residues" evidence="1">
    <location>
        <begin position="2048"/>
        <end position="2064"/>
    </location>
</feature>
<dbReference type="EMBL" id="JANBUW010000002">
    <property type="protein sequence ID" value="KAJ2852513.1"/>
    <property type="molecule type" value="Genomic_DNA"/>
</dbReference>
<feature type="region of interest" description="Disordered" evidence="1">
    <location>
        <begin position="691"/>
        <end position="716"/>
    </location>
</feature>
<feature type="compositionally biased region" description="Basic residues" evidence="1">
    <location>
        <begin position="1918"/>
        <end position="1929"/>
    </location>
</feature>
<feature type="region of interest" description="Disordered" evidence="1">
    <location>
        <begin position="617"/>
        <end position="670"/>
    </location>
</feature>
<feature type="compositionally biased region" description="Polar residues" evidence="1">
    <location>
        <begin position="2344"/>
        <end position="2356"/>
    </location>
</feature>
<reference evidence="2" key="1">
    <citation type="submission" date="2022-07" db="EMBL/GenBank/DDBJ databases">
        <title>Phylogenomic reconstructions and comparative analyses of Kickxellomycotina fungi.</title>
        <authorList>
            <person name="Reynolds N.K."/>
            <person name="Stajich J.E."/>
            <person name="Barry K."/>
            <person name="Grigoriev I.V."/>
            <person name="Crous P."/>
            <person name="Smith M.E."/>
        </authorList>
    </citation>
    <scope>NUCLEOTIDE SEQUENCE</scope>
    <source>
        <strain evidence="2">NRRL 1566</strain>
    </source>
</reference>
<feature type="compositionally biased region" description="Polar residues" evidence="1">
    <location>
        <begin position="1488"/>
        <end position="1510"/>
    </location>
</feature>
<dbReference type="SUPFAM" id="SSF69318">
    <property type="entry name" value="Integrin alpha N-terminal domain"/>
    <property type="match status" value="1"/>
</dbReference>
<dbReference type="OrthoDB" id="9996127at2759"/>
<feature type="region of interest" description="Disordered" evidence="1">
    <location>
        <begin position="1283"/>
        <end position="1318"/>
    </location>
</feature>
<feature type="compositionally biased region" description="Polar residues" evidence="1">
    <location>
        <begin position="2003"/>
        <end position="2016"/>
    </location>
</feature>
<feature type="compositionally biased region" description="Low complexity" evidence="1">
    <location>
        <begin position="1004"/>
        <end position="1042"/>
    </location>
</feature>
<feature type="region of interest" description="Disordered" evidence="1">
    <location>
        <begin position="750"/>
        <end position="798"/>
    </location>
</feature>
<feature type="compositionally biased region" description="Polar residues" evidence="1">
    <location>
        <begin position="750"/>
        <end position="788"/>
    </location>
</feature>
<feature type="region of interest" description="Disordered" evidence="1">
    <location>
        <begin position="2001"/>
        <end position="2064"/>
    </location>
</feature>
<dbReference type="PANTHER" id="PTHR16317:SF1">
    <property type="entry name" value="KICSTOR COMPLEX PROTEIN ITFG2"/>
    <property type="match status" value="1"/>
</dbReference>
<feature type="region of interest" description="Disordered" evidence="1">
    <location>
        <begin position="418"/>
        <end position="483"/>
    </location>
</feature>
<feature type="region of interest" description="Disordered" evidence="1">
    <location>
        <begin position="1465"/>
        <end position="1511"/>
    </location>
</feature>
<feature type="region of interest" description="Disordered" evidence="1">
    <location>
        <begin position="363"/>
        <end position="391"/>
    </location>
</feature>
<dbReference type="GO" id="GO:0032006">
    <property type="term" value="P:regulation of TOR signaling"/>
    <property type="evidence" value="ECO:0007669"/>
    <property type="project" value="TreeGrafter"/>
</dbReference>
<dbReference type="Pfam" id="PF15907">
    <property type="entry name" value="Itfg2"/>
    <property type="match status" value="2"/>
</dbReference>
<evidence type="ECO:0000313" key="3">
    <source>
        <dbReference type="Proteomes" id="UP001139887"/>
    </source>
</evidence>
<dbReference type="InterPro" id="IPR031793">
    <property type="entry name" value="KICSTOR_ITFG2"/>
</dbReference>
<feature type="region of interest" description="Disordered" evidence="1">
    <location>
        <begin position="939"/>
        <end position="1064"/>
    </location>
</feature>
<feature type="compositionally biased region" description="Basic and acidic residues" evidence="1">
    <location>
        <begin position="992"/>
        <end position="1001"/>
    </location>
</feature>
<dbReference type="InterPro" id="IPR028994">
    <property type="entry name" value="Integrin_alpha_N"/>
</dbReference>
<feature type="compositionally biased region" description="Polar residues" evidence="1">
    <location>
        <begin position="1727"/>
        <end position="1743"/>
    </location>
</feature>
<evidence type="ECO:0000313" key="2">
    <source>
        <dbReference type="EMBL" id="KAJ2852513.1"/>
    </source>
</evidence>
<sequence>MRTVSLSSRLQWAFRGTVLPGALATGDVDSDGCKEFVVGSVQGELAVFRGRGGCGSWQHSEDQIEPEYDCWDAVARGEIPQEAVCPAGSNASGIKRQSTYNSIASNRESLSVDEIMHMLDGHDKPLASAPTGSCDSSSDELDGERGAAEQAWDPDINGHMKWEDALDIERDGRKPWILAQKLGTISSVAVADISNSGHNSIVVVNGEGKCHIFDYPFKRRLHPDIDKRRRQRNHYRRFSQARFFRDKSEVGHSLFAGNSEMPPGEFSGAGVVPPAPPPPPLAHRSKSAFAEGMGTAIAGQNPAQQHTRSTSISSPAMRNFAVLGAQPEIAYSQSADALGLQQRIMPAGDTTHGASTVTITEDSRAGSIGVGSNHTPPPKASWRPNSGIESQIDDSHASSYLISGYDMGASSNMSSHVDPPLTMLTGRVGKDPASFADSNPVEMNQMPSSPYANRTAAATTSKQGGYSAETGSSNGRRRPGTSYDALSAVFGDADIDTDQDSDDALSDHEDGLLLTAEEVADIEKIWGADVGKRSGDWFPFVLDRPDATFDIPTNVEHALVADIDNNGLNELVLTSTDGFVYIFRVEARMKHTLNPTITSLGVFSNIPTTIPSVDATGNGSPYLHMSAPRSPDASDLDLDGANHAKPRSGLNRQLSHKDLPEQQSHNSEAQSDMNLVNNLLRSIKDVSATESLHDEESRLKPSFHNGNVSAPSEEQAVSVRNTTRAAARRQSAGCRSTLTSRMRENFSTIVSGSETPRRPSSTFNRTAPASLNHSRVTTANNSGSSTNAHSRRPSLGTDTADILHNGAGTSIVDSDVHLFQLKAPSIVQATNVMVTSDVRRSPHRQRGRNNTICIGGLDTSTSLAAEAAGNIPEAACSELPSIMEISPSAPISRQLTTAKQADLNSLPKHDNKNTVAIRDFESLNTAENGEAVVANRLARTSGSRMHSRRNSIARSVAAGSRAHSRRSSISSVIGKPRIPGMPQDPNSNSFHGYKEDSRRESIGSNISNCESSTNNNSTASHTTVPPAAGAATAAATAVNARASFSTHSQKPAKGEASEDSSSLISQVTERLESLSFKAKGKLSESNRNTDTHVAAPMANRRSTNTFIESLEHEMAAQLPPPRSIVDWRTINADKVATWFLDNIPGGISIINVPADAFGEPVSSRRRIVYTDDSTDLSCSSCSCSLCGNSSDSSDSESLNENRMGRVVGVQPPPTVPKNKRPKTLAASATLDTAVSPPAVDKNALKYGTMASSLGVLSNSAAACSGLNLPQPLGLESVNSERIDSVPAKPAPNTPSTASNSSKAEHGKQQTSVAPLQGKPQQFLLLSKPGGRFVPIDMKQGVILPTVDPPKVVQSVLTGGNTAHMMNVDASGSMLNFPLSMDPLLLHNSNVDMTATTGSYLCRSPSWQSESIPWTSHAQPMSFQGTVIRSPVNVTEAEAFRPSTGQKSAFQTVEQSAQNRGNDIYAQRPYDESHPNDSSVPLSAAEPGATQQIGTELPKQPTSGTSYTSVFKPSPASGAISLTGNMRPRHSLHRPSYEFLRNQQLARPAQSPGYRGSSRSGTMTPVGGQFERRQLGYAGLRGYIGGNGNRGFSGISQGLTTGTMPREPAPGYFSSLSTNASVLNVSRIGTDVSRANLRMPYGQPMTPGLTSASPQRGMYQSRYSPSMIGWSSYRDGNMLTTIHDHPEGDVHGEHRHSAEAVTSSPVADVPTTVDRAFWLNNEMVSARSHSSLGTGASVQQTNATNEKEEEIEQAPAPMEFDVATYVVGGVTPGKRYRRVVSEKEEEDPAADDSTDGIGELVSMVTMDGVISCYDPTRKVTHYVSLSSRDPVLGIWKAKMHDEVCYPSPLESMVRDGQVSLDDNTGERLLNSTPAKRIYRRVGLSHRDLLDAVHFATSVEDSVFTVGLLESHRRFRRRLRQQRGCRKRNAHPRVASYGTSGDKQSHGKLESHQSPLRMQRGTPQIRPMQSGRNGRLRETLGYTRMGRAVRSIGSHIRDFAGSAYPSDSTAPPFASSQAIAKDESSQAPPSEAATPNASFSPANRKFALGSGNQTQPSASWTDPASMQRSLEADVATALSGWYGRNRHDFRNKLHNVSDHLIVSTWRGTTFFVDVSTLMDIAHYSELFMHRWNTNMAAAAAEAALVSDKDGGDTHSTSLSAICGQLCNFSDISGLISRLRPNASVVQFKFQDTVSAFLADLYAPATGGPNVPCLFYVDYKDRIWTYYHLDEIAEMDDVYGATWMSGEPDQLHTPESRARAAKNGVDFINYDKPFSVVDLAYRRINLDPWTPEKDSTLFQVLVAHAQTSYPYSAKSWSKPARVSKPASEGHEATDDLLNRSSRGELSCTPSENSTQAHSWQPTANVTGRYHPSFLPGPYLCPIWADINSVDLYDVGVCNLLELAMPELLAMKHVFCQALDISTSSVDERTNLATIPGMADWVRSCLYFS</sequence>
<feature type="compositionally biased region" description="Polar residues" evidence="1">
    <location>
        <begin position="661"/>
        <end position="670"/>
    </location>
</feature>
<accession>A0A9W8M062</accession>